<name>A0A1I6HUD4_9FIRM</name>
<keyword evidence="3" id="KW-1185">Reference proteome</keyword>
<reference evidence="2 3" key="1">
    <citation type="submission" date="2016-10" db="EMBL/GenBank/DDBJ databases">
        <authorList>
            <person name="de Groot N.N."/>
        </authorList>
    </citation>
    <scope>NUCLEOTIDE SEQUENCE [LARGE SCALE GENOMIC DNA]</scope>
    <source>
        <strain evidence="2 3">743A</strain>
    </source>
</reference>
<dbReference type="OrthoDB" id="8757095at2"/>
<evidence type="ECO:0000313" key="3">
    <source>
        <dbReference type="Proteomes" id="UP000199659"/>
    </source>
</evidence>
<dbReference type="InterPro" id="IPR021359">
    <property type="entry name" value="DUF2812"/>
</dbReference>
<evidence type="ECO:0000313" key="2">
    <source>
        <dbReference type="EMBL" id="SFR58072.1"/>
    </source>
</evidence>
<keyword evidence="1" id="KW-1133">Transmembrane helix</keyword>
<dbReference type="AlphaFoldDB" id="A0A1I6HUD4"/>
<accession>A0A1I6HUD4</accession>
<evidence type="ECO:0008006" key="4">
    <source>
        <dbReference type="Google" id="ProtNLM"/>
    </source>
</evidence>
<dbReference type="EMBL" id="FOYZ01000001">
    <property type="protein sequence ID" value="SFR58072.1"/>
    <property type="molecule type" value="Genomic_DNA"/>
</dbReference>
<feature type="transmembrane region" description="Helical" evidence="1">
    <location>
        <begin position="118"/>
        <end position="143"/>
    </location>
</feature>
<evidence type="ECO:0000256" key="1">
    <source>
        <dbReference type="SAM" id="Phobius"/>
    </source>
</evidence>
<dbReference type="STRING" id="37658.SAMN05661086_00304"/>
<protein>
    <recommendedName>
        <fullName evidence="4">DUF2812 domain-containing protein</fullName>
    </recommendedName>
</protein>
<sequence>MAKQFFTKWRFFYNYEKETVWLNKMAQEGYLLVDYWWTRYTFEKGIPGSYVYALEFLEHMHTHPESQQYIAFLEEMGVEVVGRYMHWISVRKKTEDGPLELYTDTASQIEKLNRISKWWISFSILEFSIGLFELMLSIFTAISGETHSVFPFTTFVLLTFFGFVFLLQAIPLLYKKKQLQAKSNIYEK</sequence>
<keyword evidence="1" id="KW-0472">Membrane</keyword>
<gene>
    <name evidence="2" type="ORF">SAMN05661086_00304</name>
</gene>
<proteinExistence type="predicted"/>
<dbReference type="Pfam" id="PF11193">
    <property type="entry name" value="DUF2812"/>
    <property type="match status" value="1"/>
</dbReference>
<feature type="transmembrane region" description="Helical" evidence="1">
    <location>
        <begin position="149"/>
        <end position="174"/>
    </location>
</feature>
<dbReference type="RefSeq" id="WP_092558924.1">
    <property type="nucleotide sequence ID" value="NZ_FOYZ01000001.1"/>
</dbReference>
<keyword evidence="1" id="KW-0812">Transmembrane</keyword>
<dbReference type="Proteomes" id="UP000199659">
    <property type="component" value="Unassembled WGS sequence"/>
</dbReference>
<organism evidence="2 3">
    <name type="scientific">Anaeromicropila populeti</name>
    <dbReference type="NCBI Taxonomy" id="37658"/>
    <lineage>
        <taxon>Bacteria</taxon>
        <taxon>Bacillati</taxon>
        <taxon>Bacillota</taxon>
        <taxon>Clostridia</taxon>
        <taxon>Lachnospirales</taxon>
        <taxon>Lachnospiraceae</taxon>
        <taxon>Anaeromicropila</taxon>
    </lineage>
</organism>